<evidence type="ECO:0000313" key="4">
    <source>
        <dbReference type="Proteomes" id="UP001515480"/>
    </source>
</evidence>
<gene>
    <name evidence="3" type="ORF">AB1Y20_022874</name>
</gene>
<feature type="chain" id="PRO_5044263664" description="ShKT domain-containing protein" evidence="2">
    <location>
        <begin position="32"/>
        <end position="196"/>
    </location>
</feature>
<dbReference type="EMBL" id="JBGBPQ010000009">
    <property type="protein sequence ID" value="KAL1519348.1"/>
    <property type="molecule type" value="Genomic_DNA"/>
</dbReference>
<organism evidence="3 4">
    <name type="scientific">Prymnesium parvum</name>
    <name type="common">Toxic golden alga</name>
    <dbReference type="NCBI Taxonomy" id="97485"/>
    <lineage>
        <taxon>Eukaryota</taxon>
        <taxon>Haptista</taxon>
        <taxon>Haptophyta</taxon>
        <taxon>Prymnesiophyceae</taxon>
        <taxon>Prymnesiales</taxon>
        <taxon>Prymnesiaceae</taxon>
        <taxon>Prymnesium</taxon>
    </lineage>
</organism>
<dbReference type="Proteomes" id="UP001515480">
    <property type="component" value="Unassembled WGS sequence"/>
</dbReference>
<keyword evidence="2" id="KW-0732">Signal</keyword>
<evidence type="ECO:0008006" key="5">
    <source>
        <dbReference type="Google" id="ProtNLM"/>
    </source>
</evidence>
<accession>A0AB34JDC8</accession>
<sequence>MLPPRGSSGPPLTMMSARLLGLLLCPAAVVALPGAWWPPSSPPPLVPPPFSPPEPPLVPPTPPSSPPSPSPPPPPLCDQLCSSYIEGASRTDESSCYKREGHVGICRPHTVTPSGCPSDMTFCYRSYAFWLSTQPASSPPPPVPHAPLTPPGVIAPPPLNCVDKWGTKCEKKAAKGKCWKRKVAKKCSCSCPLPSL</sequence>
<evidence type="ECO:0000256" key="1">
    <source>
        <dbReference type="SAM" id="MobiDB-lite"/>
    </source>
</evidence>
<dbReference type="AlphaFoldDB" id="A0AB34JDC8"/>
<feature type="region of interest" description="Disordered" evidence="1">
    <location>
        <begin position="46"/>
        <end position="74"/>
    </location>
</feature>
<dbReference type="PRINTS" id="PR01217">
    <property type="entry name" value="PRICHEXTENSN"/>
</dbReference>
<protein>
    <recommendedName>
        <fullName evidence="5">ShKT domain-containing protein</fullName>
    </recommendedName>
</protein>
<evidence type="ECO:0000256" key="2">
    <source>
        <dbReference type="SAM" id="SignalP"/>
    </source>
</evidence>
<evidence type="ECO:0000313" key="3">
    <source>
        <dbReference type="EMBL" id="KAL1519348.1"/>
    </source>
</evidence>
<comment type="caution">
    <text evidence="3">The sequence shown here is derived from an EMBL/GenBank/DDBJ whole genome shotgun (WGS) entry which is preliminary data.</text>
</comment>
<proteinExistence type="predicted"/>
<keyword evidence="4" id="KW-1185">Reference proteome</keyword>
<reference evidence="3 4" key="1">
    <citation type="journal article" date="2024" name="Science">
        <title>Giant polyketide synthase enzymes in the biosynthesis of giant marine polyether toxins.</title>
        <authorList>
            <person name="Fallon T.R."/>
            <person name="Shende V.V."/>
            <person name="Wierzbicki I.H."/>
            <person name="Pendleton A.L."/>
            <person name="Watervoot N.F."/>
            <person name="Auber R.P."/>
            <person name="Gonzalez D.J."/>
            <person name="Wisecaver J.H."/>
            <person name="Moore B.S."/>
        </authorList>
    </citation>
    <scope>NUCLEOTIDE SEQUENCE [LARGE SCALE GENOMIC DNA]</scope>
    <source>
        <strain evidence="3 4">12B1</strain>
    </source>
</reference>
<name>A0AB34JDC8_PRYPA</name>
<feature type="signal peptide" evidence="2">
    <location>
        <begin position="1"/>
        <end position="31"/>
    </location>
</feature>